<dbReference type="SUPFAM" id="SSF53474">
    <property type="entry name" value="alpha/beta-Hydrolases"/>
    <property type="match status" value="1"/>
</dbReference>
<dbReference type="InterPro" id="IPR029058">
    <property type="entry name" value="AB_hydrolase_fold"/>
</dbReference>
<comment type="similarity">
    <text evidence="1">Belongs to the 'GDXG' lipolytic enzyme family.</text>
</comment>
<dbReference type="EMBL" id="SDRB02003636">
    <property type="protein sequence ID" value="THG17226.1"/>
    <property type="molecule type" value="Genomic_DNA"/>
</dbReference>
<gene>
    <name evidence="3" type="ORF">TEA_013550</name>
</gene>
<comment type="caution">
    <text evidence="3">The sequence shown here is derived from an EMBL/GenBank/DDBJ whole genome shotgun (WGS) entry which is preliminary data.</text>
</comment>
<name>A0A4S4EMF2_CAMSN</name>
<evidence type="ECO:0000259" key="2">
    <source>
        <dbReference type="Pfam" id="PF07859"/>
    </source>
</evidence>
<dbReference type="InterPro" id="IPR013094">
    <property type="entry name" value="AB_hydrolase_3"/>
</dbReference>
<organism evidence="3 4">
    <name type="scientific">Camellia sinensis var. sinensis</name>
    <name type="common">China tea</name>
    <dbReference type="NCBI Taxonomy" id="542762"/>
    <lineage>
        <taxon>Eukaryota</taxon>
        <taxon>Viridiplantae</taxon>
        <taxon>Streptophyta</taxon>
        <taxon>Embryophyta</taxon>
        <taxon>Tracheophyta</taxon>
        <taxon>Spermatophyta</taxon>
        <taxon>Magnoliopsida</taxon>
        <taxon>eudicotyledons</taxon>
        <taxon>Gunneridae</taxon>
        <taxon>Pentapetalae</taxon>
        <taxon>asterids</taxon>
        <taxon>Ericales</taxon>
        <taxon>Theaceae</taxon>
        <taxon>Camellia</taxon>
    </lineage>
</organism>
<dbReference type="GO" id="GO:0016787">
    <property type="term" value="F:hydrolase activity"/>
    <property type="evidence" value="ECO:0007669"/>
    <property type="project" value="InterPro"/>
</dbReference>
<keyword evidence="4" id="KW-1185">Reference proteome</keyword>
<accession>A0A4S4EMF2</accession>
<dbReference type="PANTHER" id="PTHR23024">
    <property type="entry name" value="ARYLACETAMIDE DEACETYLASE"/>
    <property type="match status" value="1"/>
</dbReference>
<proteinExistence type="inferred from homology"/>
<feature type="domain" description="Alpha/beta hydrolase fold-3" evidence="2">
    <location>
        <begin position="75"/>
        <end position="279"/>
    </location>
</feature>
<dbReference type="Proteomes" id="UP000306102">
    <property type="component" value="Unassembled WGS sequence"/>
</dbReference>
<dbReference type="Gene3D" id="3.40.50.1820">
    <property type="entry name" value="alpha/beta hydrolase"/>
    <property type="match status" value="1"/>
</dbReference>
<reference evidence="3 4" key="1">
    <citation type="journal article" date="2018" name="Proc. Natl. Acad. Sci. U.S.A.">
        <title>Draft genome sequence of Camellia sinensis var. sinensis provides insights into the evolution of the tea genome and tea quality.</title>
        <authorList>
            <person name="Wei C."/>
            <person name="Yang H."/>
            <person name="Wang S."/>
            <person name="Zhao J."/>
            <person name="Liu C."/>
            <person name="Gao L."/>
            <person name="Xia E."/>
            <person name="Lu Y."/>
            <person name="Tai Y."/>
            <person name="She G."/>
            <person name="Sun J."/>
            <person name="Cao H."/>
            <person name="Tong W."/>
            <person name="Gao Q."/>
            <person name="Li Y."/>
            <person name="Deng W."/>
            <person name="Jiang X."/>
            <person name="Wang W."/>
            <person name="Chen Q."/>
            <person name="Zhang S."/>
            <person name="Li H."/>
            <person name="Wu J."/>
            <person name="Wang P."/>
            <person name="Li P."/>
            <person name="Shi C."/>
            <person name="Zheng F."/>
            <person name="Jian J."/>
            <person name="Huang B."/>
            <person name="Shan D."/>
            <person name="Shi M."/>
            <person name="Fang C."/>
            <person name="Yue Y."/>
            <person name="Li F."/>
            <person name="Li D."/>
            <person name="Wei S."/>
            <person name="Han B."/>
            <person name="Jiang C."/>
            <person name="Yin Y."/>
            <person name="Xia T."/>
            <person name="Zhang Z."/>
            <person name="Bennetzen J.L."/>
            <person name="Zhao S."/>
            <person name="Wan X."/>
        </authorList>
    </citation>
    <scope>NUCLEOTIDE SEQUENCE [LARGE SCALE GENOMIC DNA]</scope>
    <source>
        <strain evidence="4">cv. Shuchazao</strain>
        <tissue evidence="3">Leaf</tissue>
    </source>
</reference>
<dbReference type="InterPro" id="IPR050466">
    <property type="entry name" value="Carboxylest/Gibb_receptor"/>
</dbReference>
<evidence type="ECO:0000256" key="1">
    <source>
        <dbReference type="ARBA" id="ARBA00010515"/>
    </source>
</evidence>
<dbReference type="PANTHER" id="PTHR23024:SF582">
    <property type="entry name" value="CARBOXYLESTERASE 12-RELATED"/>
    <property type="match status" value="1"/>
</dbReference>
<evidence type="ECO:0000313" key="4">
    <source>
        <dbReference type="Proteomes" id="UP000306102"/>
    </source>
</evidence>
<dbReference type="AlphaFoldDB" id="A0A4S4EMF2"/>
<evidence type="ECO:0000313" key="3">
    <source>
        <dbReference type="EMBL" id="THG17226.1"/>
    </source>
</evidence>
<sequence length="301" mass="33860">MDLTDSEILHEFRFLKVFKDGRVEKISWPPVKIPPSDDPITGVRSKDVRISNEPEISVRIFLPKLPDPTHKFSLIVYMHGGGFSMMSAFTPHYDRHARRLTGESTSIVVSVEYRLAPEHPIPACYDDSWAVLRWVAAHSTRDGAEPWLNDHADFSRVFVGGDSAGGNMAHTLAYRVGTIGLPGVKLVGAFLIHPYFGGVEADDKMWMYMCPTNSGFDDPRMKPPVEDLAVIGCERVLMFVAGNDHLREPGRAYYERLKRSGWKGSVEIVENEGQEHCFHLHDPTNENAVALVKKIVDFINQ</sequence>
<dbReference type="Pfam" id="PF07859">
    <property type="entry name" value="Abhydrolase_3"/>
    <property type="match status" value="1"/>
</dbReference>
<protein>
    <recommendedName>
        <fullName evidence="2">Alpha/beta hydrolase fold-3 domain-containing protein</fullName>
    </recommendedName>
</protein>
<dbReference type="STRING" id="542762.A0A4S4EMF2"/>